<feature type="coiled-coil region" evidence="7">
    <location>
        <begin position="113"/>
        <end position="172"/>
    </location>
</feature>
<dbReference type="Pfam" id="PF02321">
    <property type="entry name" value="OEP"/>
    <property type="match status" value="2"/>
</dbReference>
<protein>
    <submittedName>
        <fullName evidence="8">Type I secretion outer membrane protein, TolC family</fullName>
    </submittedName>
</protein>
<comment type="subcellular location">
    <subcellularLocation>
        <location evidence="1">Cell outer membrane</location>
    </subcellularLocation>
</comment>
<keyword evidence="2" id="KW-0813">Transport</keyword>
<dbReference type="PANTHER" id="PTHR30026:SF20">
    <property type="entry name" value="OUTER MEMBRANE PROTEIN TOLC"/>
    <property type="match status" value="1"/>
</dbReference>
<evidence type="ECO:0000313" key="8">
    <source>
        <dbReference type="EMBL" id="VAX11147.1"/>
    </source>
</evidence>
<gene>
    <name evidence="8" type="ORF">MNBD_GAMMA26-1349</name>
</gene>
<evidence type="ECO:0000256" key="5">
    <source>
        <dbReference type="ARBA" id="ARBA00023136"/>
    </source>
</evidence>
<dbReference type="GO" id="GO:0015288">
    <property type="term" value="F:porin activity"/>
    <property type="evidence" value="ECO:0007669"/>
    <property type="project" value="TreeGrafter"/>
</dbReference>
<sequence>MRKLFSPVAIFVLTGLLPAHALDLVHVYELGLQNDPQLRASRAERDSIRETRPQALAKLLPTVSARGGSKRTHLNVIGGGFSFGGSGDDLYDQTDFALSLSQPLYRRDYWVQLQQSDHKIAQAEAEYVTEEQDLVMRIAQAYFDVLAAQDTLGFAHAEKEAIQRQLDQAQQRFDVGLIAITDVYEAQAVFDNSRADVIQAENELDDAWEALHEIIGDTEKTLAVLTSDLPLNPPEPQSIDQWSETARQQNPSLVALDSATEVARQNIQLQLSGHYPTLDLVGDHSLNRTGAMGRSDTDVSSISLQLNVPIYSGGGVTSRTRQARHDFEQSQQSLDKQRRAVKRQVRDAYRGVVSSISRVGALKATTISAKSSLDATEAGFEVGTRTMVDVLVEQRNLYRARRDYSRVRYEYILNGLRLKQAAGSLSQADLGKINTWLK</sequence>
<evidence type="ECO:0000256" key="7">
    <source>
        <dbReference type="SAM" id="Coils"/>
    </source>
</evidence>
<dbReference type="GO" id="GO:0015562">
    <property type="term" value="F:efflux transmembrane transporter activity"/>
    <property type="evidence" value="ECO:0007669"/>
    <property type="project" value="InterPro"/>
</dbReference>
<evidence type="ECO:0000256" key="2">
    <source>
        <dbReference type="ARBA" id="ARBA00022448"/>
    </source>
</evidence>
<organism evidence="8">
    <name type="scientific">hydrothermal vent metagenome</name>
    <dbReference type="NCBI Taxonomy" id="652676"/>
    <lineage>
        <taxon>unclassified sequences</taxon>
        <taxon>metagenomes</taxon>
        <taxon>ecological metagenomes</taxon>
    </lineage>
</organism>
<evidence type="ECO:0000256" key="4">
    <source>
        <dbReference type="ARBA" id="ARBA00022692"/>
    </source>
</evidence>
<evidence type="ECO:0000256" key="6">
    <source>
        <dbReference type="ARBA" id="ARBA00023237"/>
    </source>
</evidence>
<dbReference type="AlphaFoldDB" id="A0A3B1C2L6"/>
<accession>A0A3B1C2L6</accession>
<dbReference type="InterPro" id="IPR010130">
    <property type="entry name" value="T1SS_OMP_TolC"/>
</dbReference>
<evidence type="ECO:0000256" key="3">
    <source>
        <dbReference type="ARBA" id="ARBA00022452"/>
    </source>
</evidence>
<keyword evidence="5" id="KW-0472">Membrane</keyword>
<keyword evidence="3" id="KW-1134">Transmembrane beta strand</keyword>
<proteinExistence type="predicted"/>
<dbReference type="EMBL" id="UOFX01000081">
    <property type="protein sequence ID" value="VAX11147.1"/>
    <property type="molecule type" value="Genomic_DNA"/>
</dbReference>
<evidence type="ECO:0000256" key="1">
    <source>
        <dbReference type="ARBA" id="ARBA00004442"/>
    </source>
</evidence>
<dbReference type="Gene3D" id="1.20.1600.10">
    <property type="entry name" value="Outer membrane efflux proteins (OEP)"/>
    <property type="match status" value="1"/>
</dbReference>
<dbReference type="NCBIfam" id="TIGR01844">
    <property type="entry name" value="type_I_sec_TolC"/>
    <property type="match status" value="1"/>
</dbReference>
<keyword evidence="4" id="KW-0812">Transmembrane</keyword>
<reference evidence="8" key="1">
    <citation type="submission" date="2018-06" db="EMBL/GenBank/DDBJ databases">
        <authorList>
            <person name="Zhirakovskaya E."/>
        </authorList>
    </citation>
    <scope>NUCLEOTIDE SEQUENCE</scope>
</reference>
<dbReference type="PANTHER" id="PTHR30026">
    <property type="entry name" value="OUTER MEMBRANE PROTEIN TOLC"/>
    <property type="match status" value="1"/>
</dbReference>
<dbReference type="GO" id="GO:1990281">
    <property type="term" value="C:efflux pump complex"/>
    <property type="evidence" value="ECO:0007669"/>
    <property type="project" value="TreeGrafter"/>
</dbReference>
<dbReference type="SUPFAM" id="SSF56954">
    <property type="entry name" value="Outer membrane efflux proteins (OEP)"/>
    <property type="match status" value="1"/>
</dbReference>
<dbReference type="InterPro" id="IPR051906">
    <property type="entry name" value="TolC-like"/>
</dbReference>
<keyword evidence="7" id="KW-0175">Coiled coil</keyword>
<dbReference type="GO" id="GO:0009279">
    <property type="term" value="C:cell outer membrane"/>
    <property type="evidence" value="ECO:0007669"/>
    <property type="project" value="UniProtKB-SubCell"/>
</dbReference>
<name>A0A3B1C2L6_9ZZZZ</name>
<dbReference type="InterPro" id="IPR003423">
    <property type="entry name" value="OMP_efflux"/>
</dbReference>
<keyword evidence="6" id="KW-0998">Cell outer membrane</keyword>